<dbReference type="PANTHER" id="PTHR19269">
    <property type="entry name" value="TROPOMYOSIN"/>
    <property type="match status" value="1"/>
</dbReference>
<dbReference type="Pfam" id="PF00261">
    <property type="entry name" value="Tropomyosin"/>
    <property type="match status" value="1"/>
</dbReference>
<evidence type="ECO:0008006" key="7">
    <source>
        <dbReference type="Google" id="ProtNLM"/>
    </source>
</evidence>
<accession>A0AAW2GVU8</accession>
<dbReference type="Gene3D" id="1.20.5.170">
    <property type="match status" value="1"/>
</dbReference>
<dbReference type="Proteomes" id="UP001430953">
    <property type="component" value="Unassembled WGS sequence"/>
</dbReference>
<gene>
    <name evidence="5" type="ORF">PUN28_002686</name>
</gene>
<evidence type="ECO:0000313" key="5">
    <source>
        <dbReference type="EMBL" id="KAL0131298.1"/>
    </source>
</evidence>
<sequence>MMEQDLERAEEKAELSESKIVELEEELRVVGNNLKSLEVSEEKATQREETFEGQVKILDSQLKEAEARAEFAERSVQKLQKEVDRLEDELVHEKEKYKYICDDLDLTFTELVG</sequence>
<evidence type="ECO:0000256" key="4">
    <source>
        <dbReference type="SAM" id="Coils"/>
    </source>
</evidence>
<organism evidence="5 6">
    <name type="scientific">Cardiocondyla obscurior</name>
    <dbReference type="NCBI Taxonomy" id="286306"/>
    <lineage>
        <taxon>Eukaryota</taxon>
        <taxon>Metazoa</taxon>
        <taxon>Ecdysozoa</taxon>
        <taxon>Arthropoda</taxon>
        <taxon>Hexapoda</taxon>
        <taxon>Insecta</taxon>
        <taxon>Pterygota</taxon>
        <taxon>Neoptera</taxon>
        <taxon>Endopterygota</taxon>
        <taxon>Hymenoptera</taxon>
        <taxon>Apocrita</taxon>
        <taxon>Aculeata</taxon>
        <taxon>Formicoidea</taxon>
        <taxon>Formicidae</taxon>
        <taxon>Myrmicinae</taxon>
        <taxon>Cardiocondyla</taxon>
    </lineage>
</organism>
<protein>
    <recommendedName>
        <fullName evidence="7">Tropomyosin</fullName>
    </recommendedName>
</protein>
<dbReference type="FunFam" id="1.20.5.170:FF:000169">
    <property type="entry name" value="Predicted protein"/>
    <property type="match status" value="1"/>
</dbReference>
<keyword evidence="2 4" id="KW-0175">Coiled coil</keyword>
<dbReference type="AlphaFoldDB" id="A0AAW2GVU8"/>
<dbReference type="PROSITE" id="PS00326">
    <property type="entry name" value="TROPOMYOSIN"/>
    <property type="match status" value="1"/>
</dbReference>
<dbReference type="InterPro" id="IPR000533">
    <property type="entry name" value="Tropomyosin"/>
</dbReference>
<evidence type="ECO:0000256" key="1">
    <source>
        <dbReference type="ARBA" id="ARBA00009036"/>
    </source>
</evidence>
<name>A0AAW2GVU8_9HYME</name>
<comment type="caution">
    <text evidence="5">The sequence shown here is derived from an EMBL/GenBank/DDBJ whole genome shotgun (WGS) entry which is preliminary data.</text>
</comment>
<proteinExistence type="inferred from homology"/>
<comment type="similarity">
    <text evidence="1 3">Belongs to the tropomyosin family.</text>
</comment>
<evidence type="ECO:0000256" key="3">
    <source>
        <dbReference type="RuleBase" id="RU004515"/>
    </source>
</evidence>
<dbReference type="SUPFAM" id="SSF57997">
    <property type="entry name" value="Tropomyosin"/>
    <property type="match status" value="1"/>
</dbReference>
<evidence type="ECO:0000256" key="2">
    <source>
        <dbReference type="ARBA" id="ARBA00023054"/>
    </source>
</evidence>
<feature type="coiled-coil region" evidence="4">
    <location>
        <begin position="6"/>
        <end position="96"/>
    </location>
</feature>
<keyword evidence="6" id="KW-1185">Reference proteome</keyword>
<reference evidence="5 6" key="1">
    <citation type="submission" date="2023-03" db="EMBL/GenBank/DDBJ databases">
        <title>High recombination rates correlate with genetic variation in Cardiocondyla obscurior ants.</title>
        <authorList>
            <person name="Errbii M."/>
        </authorList>
    </citation>
    <scope>NUCLEOTIDE SEQUENCE [LARGE SCALE GENOMIC DNA]</scope>
    <source>
        <strain evidence="5">Alpha-2009</strain>
        <tissue evidence="5">Whole body</tissue>
    </source>
</reference>
<dbReference type="EMBL" id="JADYXP020000002">
    <property type="protein sequence ID" value="KAL0131298.1"/>
    <property type="molecule type" value="Genomic_DNA"/>
</dbReference>
<evidence type="ECO:0000313" key="6">
    <source>
        <dbReference type="Proteomes" id="UP001430953"/>
    </source>
</evidence>
<dbReference type="PRINTS" id="PR00194">
    <property type="entry name" value="TROPOMYOSIN"/>
</dbReference>